<keyword evidence="4" id="KW-1185">Reference proteome</keyword>
<dbReference type="OrthoDB" id="5387373at2759"/>
<dbReference type="EMBL" id="ML119159">
    <property type="protein sequence ID" value="RPB08780.1"/>
    <property type="molecule type" value="Genomic_DNA"/>
</dbReference>
<dbReference type="EMBL" id="ML119159">
    <property type="protein sequence ID" value="RPB08781.1"/>
    <property type="molecule type" value="Genomic_DNA"/>
</dbReference>
<proteinExistence type="predicted"/>
<protein>
    <submittedName>
        <fullName evidence="2">Uncharacterized protein</fullName>
    </submittedName>
</protein>
<accession>A0A3N4KE68</accession>
<feature type="compositionally biased region" description="Basic and acidic residues" evidence="1">
    <location>
        <begin position="134"/>
        <end position="145"/>
    </location>
</feature>
<feature type="compositionally biased region" description="Polar residues" evidence="1">
    <location>
        <begin position="27"/>
        <end position="43"/>
    </location>
</feature>
<name>A0A3N4KE68_9PEZI</name>
<evidence type="ECO:0000313" key="2">
    <source>
        <dbReference type="EMBL" id="RPB08780.1"/>
    </source>
</evidence>
<dbReference type="AlphaFoldDB" id="A0A3N4KE68"/>
<dbReference type="Proteomes" id="UP000277580">
    <property type="component" value="Unassembled WGS sequence"/>
</dbReference>
<evidence type="ECO:0000256" key="1">
    <source>
        <dbReference type="SAM" id="MobiDB-lite"/>
    </source>
</evidence>
<feature type="compositionally biased region" description="Basic residues" evidence="1">
    <location>
        <begin position="44"/>
        <end position="54"/>
    </location>
</feature>
<feature type="region of interest" description="Disordered" evidence="1">
    <location>
        <begin position="27"/>
        <end position="66"/>
    </location>
</feature>
<reference evidence="2 4" key="1">
    <citation type="journal article" date="2018" name="Nat. Ecol. Evol.">
        <title>Pezizomycetes genomes reveal the molecular basis of ectomycorrhizal truffle lifestyle.</title>
        <authorList>
            <person name="Murat C."/>
            <person name="Payen T."/>
            <person name="Noel B."/>
            <person name="Kuo A."/>
            <person name="Morin E."/>
            <person name="Chen J."/>
            <person name="Kohler A."/>
            <person name="Krizsan K."/>
            <person name="Balestrini R."/>
            <person name="Da Silva C."/>
            <person name="Montanini B."/>
            <person name="Hainaut M."/>
            <person name="Levati E."/>
            <person name="Barry K.W."/>
            <person name="Belfiori B."/>
            <person name="Cichocki N."/>
            <person name="Clum A."/>
            <person name="Dockter R.B."/>
            <person name="Fauchery L."/>
            <person name="Guy J."/>
            <person name="Iotti M."/>
            <person name="Le Tacon F."/>
            <person name="Lindquist E.A."/>
            <person name="Lipzen A."/>
            <person name="Malagnac F."/>
            <person name="Mello A."/>
            <person name="Molinier V."/>
            <person name="Miyauchi S."/>
            <person name="Poulain J."/>
            <person name="Riccioni C."/>
            <person name="Rubini A."/>
            <person name="Sitrit Y."/>
            <person name="Splivallo R."/>
            <person name="Traeger S."/>
            <person name="Wang M."/>
            <person name="Zifcakova L."/>
            <person name="Wipf D."/>
            <person name="Zambonelli A."/>
            <person name="Paolocci F."/>
            <person name="Nowrousian M."/>
            <person name="Ottonello S."/>
            <person name="Baldrian P."/>
            <person name="Spatafora J.W."/>
            <person name="Henrissat B."/>
            <person name="Nagy L.G."/>
            <person name="Aury J.M."/>
            <person name="Wincker P."/>
            <person name="Grigoriev I.V."/>
            <person name="Bonfante P."/>
            <person name="Martin F.M."/>
        </authorList>
    </citation>
    <scope>NUCLEOTIDE SEQUENCE [LARGE SCALE GENOMIC DNA]</scope>
    <source>
        <strain evidence="2 4">CCBAS932</strain>
    </source>
</reference>
<sequence>MGCCCSTEYDQYAAQSRRLATNPAVVNTTNYPYRNPPVQTASRQRPKAKPKTNPRPRSSIPGSIITSVNELNWPALEPLPERPDTQRGRPTRFLSVLSVNPREELGEIPETATPVLPPDGIYYEGYAPPLPDRVPQDPHPDRMAREPPPIPPKEKEAVLAGDEHGIAYAPAVPPKPDQIRGEAIPAPLAKDLHSVFAELSSQRRVAELAGPPPPAELDDTLVPNPVHEEVRMQYRDAVPYAPNFSELPAQVLPISPSGPLYSPHLVGSEMNQGLQPRIASPRHADSIHKEMDAAGATYELDYRQRSPHRQVVESLIPSSVPATDPRSRYVRRRTGGRR</sequence>
<feature type="compositionally biased region" description="Basic residues" evidence="1">
    <location>
        <begin position="328"/>
        <end position="338"/>
    </location>
</feature>
<feature type="region of interest" description="Disordered" evidence="1">
    <location>
        <begin position="134"/>
        <end position="155"/>
    </location>
</feature>
<evidence type="ECO:0000313" key="3">
    <source>
        <dbReference type="EMBL" id="RPB08781.1"/>
    </source>
</evidence>
<evidence type="ECO:0000313" key="4">
    <source>
        <dbReference type="Proteomes" id="UP000277580"/>
    </source>
</evidence>
<organism evidence="2 4">
    <name type="scientific">Morchella conica CCBAS932</name>
    <dbReference type="NCBI Taxonomy" id="1392247"/>
    <lineage>
        <taxon>Eukaryota</taxon>
        <taxon>Fungi</taxon>
        <taxon>Dikarya</taxon>
        <taxon>Ascomycota</taxon>
        <taxon>Pezizomycotina</taxon>
        <taxon>Pezizomycetes</taxon>
        <taxon>Pezizales</taxon>
        <taxon>Morchellaceae</taxon>
        <taxon>Morchella</taxon>
    </lineage>
</organism>
<feature type="region of interest" description="Disordered" evidence="1">
    <location>
        <begin position="315"/>
        <end position="338"/>
    </location>
</feature>
<gene>
    <name evidence="2" type="ORF">P167DRAFT_608499</name>
    <name evidence="3" type="ORF">P167DRAFT_608501</name>
</gene>